<evidence type="ECO:0000256" key="1">
    <source>
        <dbReference type="SAM" id="MobiDB-lite"/>
    </source>
</evidence>
<feature type="compositionally biased region" description="Polar residues" evidence="1">
    <location>
        <begin position="115"/>
        <end position="126"/>
    </location>
</feature>
<feature type="region of interest" description="Disordered" evidence="1">
    <location>
        <begin position="104"/>
        <end position="139"/>
    </location>
</feature>
<name>A0AAW9R335_9GAMM</name>
<gene>
    <name evidence="2" type="ORF">WB794_05495</name>
</gene>
<protein>
    <submittedName>
        <fullName evidence="2">DUF4156 domain-containing protein</fullName>
    </submittedName>
</protein>
<dbReference type="EMBL" id="JBBDHC010000006">
    <property type="protein sequence ID" value="MEJ1249125.1"/>
    <property type="molecule type" value="Genomic_DNA"/>
</dbReference>
<dbReference type="Proteomes" id="UP001364472">
    <property type="component" value="Unassembled WGS sequence"/>
</dbReference>
<reference evidence="2 3" key="1">
    <citation type="journal article" date="2016" name="Antonie Van Leeuwenhoek">
        <title>Denitratimonas tolerans gen. nov., sp. nov., a denitrifying bacterium isolated from a bioreactor for tannery wastewater treatment.</title>
        <authorList>
            <person name="Han S.I."/>
            <person name="Kim J.O."/>
            <person name="Lee Y.R."/>
            <person name="Ekpeghere K.I."/>
            <person name="Koh S.C."/>
            <person name="Whang K.S."/>
        </authorList>
    </citation>
    <scope>NUCLEOTIDE SEQUENCE [LARGE SCALE GENOMIC DNA]</scope>
    <source>
        <strain evidence="2 3">KACC 17565</strain>
    </source>
</reference>
<dbReference type="InterPro" id="IPR025294">
    <property type="entry name" value="DUF4156"/>
</dbReference>
<accession>A0AAW9R335</accession>
<evidence type="ECO:0000313" key="3">
    <source>
        <dbReference type="Proteomes" id="UP001364472"/>
    </source>
</evidence>
<keyword evidence="3" id="KW-1185">Reference proteome</keyword>
<comment type="caution">
    <text evidence="2">The sequence shown here is derived from an EMBL/GenBank/DDBJ whole genome shotgun (WGS) entry which is preliminary data.</text>
</comment>
<dbReference type="PROSITE" id="PS51257">
    <property type="entry name" value="PROKAR_LIPOPROTEIN"/>
    <property type="match status" value="1"/>
</dbReference>
<dbReference type="RefSeq" id="WP_337334842.1">
    <property type="nucleotide sequence ID" value="NZ_JBBDHC010000006.1"/>
</dbReference>
<dbReference type="AlphaFoldDB" id="A0AAW9R335"/>
<evidence type="ECO:0000313" key="2">
    <source>
        <dbReference type="EMBL" id="MEJ1249125.1"/>
    </source>
</evidence>
<organism evidence="2 3">
    <name type="scientific">Denitratimonas tolerans</name>
    <dbReference type="NCBI Taxonomy" id="1338420"/>
    <lineage>
        <taxon>Bacteria</taxon>
        <taxon>Pseudomonadati</taxon>
        <taxon>Pseudomonadota</taxon>
        <taxon>Gammaproteobacteria</taxon>
        <taxon>Lysobacterales</taxon>
        <taxon>Lysobacteraceae</taxon>
        <taxon>Denitratimonas</taxon>
    </lineage>
</organism>
<dbReference type="Pfam" id="PF13698">
    <property type="entry name" value="DUF4156"/>
    <property type="match status" value="1"/>
</dbReference>
<sequence length="139" mass="15006">MIRMRIAIALPVLLLGACTWVKMEPGGTGVRVLGLDAPVDGCTRLGEIGVSVKDRVAFYQRNDLKVRDELETMARNEAIGLGADAIRPLEEPAAGEQRFTAYRCGTAAPGRSATPARTTPPASQPLQLEDAETYPIREE</sequence>
<proteinExistence type="predicted"/>